<evidence type="ECO:0000313" key="3">
    <source>
        <dbReference type="Proteomes" id="UP000238634"/>
    </source>
</evidence>
<evidence type="ECO:0000313" key="2">
    <source>
        <dbReference type="EMBL" id="PSB21189.1"/>
    </source>
</evidence>
<dbReference type="CDD" id="cd00085">
    <property type="entry name" value="HNHc"/>
    <property type="match status" value="1"/>
</dbReference>
<dbReference type="Pfam" id="PF01844">
    <property type="entry name" value="HNH"/>
    <property type="match status" value="1"/>
</dbReference>
<dbReference type="AlphaFoldDB" id="A0A2T1DL22"/>
<dbReference type="InterPro" id="IPR003615">
    <property type="entry name" value="HNH_nuc"/>
</dbReference>
<dbReference type="STRING" id="1920490.GCA_001895925_02187"/>
<protein>
    <submittedName>
        <fullName evidence="2">HNH endonuclease</fullName>
    </submittedName>
</protein>
<dbReference type="EMBL" id="PVWG01000003">
    <property type="protein sequence ID" value="PSB21189.1"/>
    <property type="molecule type" value="Genomic_DNA"/>
</dbReference>
<dbReference type="GO" id="GO:0003676">
    <property type="term" value="F:nucleic acid binding"/>
    <property type="evidence" value="ECO:0007669"/>
    <property type="project" value="InterPro"/>
</dbReference>
<sequence>MSTIPTALRRSVVQEASNRCEYCRLSQAGQEATFHIDHIVPVVADGKTTADNLALACVSCSLHKSARQMAKDPVTGEPAHLFNPRQQIWKEHFQWDNVRVVGLTPTGRATVEALLMNRPIILSIRAEEELLGRLPPP</sequence>
<keyword evidence="3" id="KW-1185">Reference proteome</keyword>
<organism evidence="2 3">
    <name type="scientific">Phormidesmis priestleyi ULC007</name>
    <dbReference type="NCBI Taxonomy" id="1920490"/>
    <lineage>
        <taxon>Bacteria</taxon>
        <taxon>Bacillati</taxon>
        <taxon>Cyanobacteriota</taxon>
        <taxon>Cyanophyceae</taxon>
        <taxon>Leptolyngbyales</taxon>
        <taxon>Leptolyngbyaceae</taxon>
        <taxon>Phormidesmis</taxon>
    </lineage>
</organism>
<name>A0A2T1DL22_9CYAN</name>
<keyword evidence="2" id="KW-0378">Hydrolase</keyword>
<dbReference type="RefSeq" id="WP_073069843.1">
    <property type="nucleotide sequence ID" value="NZ_MPPI01000004.1"/>
</dbReference>
<reference evidence="2 3" key="1">
    <citation type="submission" date="2018-02" db="EMBL/GenBank/DDBJ databases">
        <authorList>
            <person name="Cohen D.B."/>
            <person name="Kent A.D."/>
        </authorList>
    </citation>
    <scope>NUCLEOTIDE SEQUENCE [LARGE SCALE GENOMIC DNA]</scope>
    <source>
        <strain evidence="2 3">ULC007</strain>
    </source>
</reference>
<dbReference type="PANTHER" id="PTHR33877:SF1">
    <property type="entry name" value="TYPE IV METHYL-DIRECTED RESTRICTION ENZYME ECOKMCRA"/>
    <property type="match status" value="1"/>
</dbReference>
<dbReference type="GO" id="GO:0008270">
    <property type="term" value="F:zinc ion binding"/>
    <property type="evidence" value="ECO:0007669"/>
    <property type="project" value="InterPro"/>
</dbReference>
<feature type="domain" description="HNH nuclease" evidence="1">
    <location>
        <begin position="7"/>
        <end position="62"/>
    </location>
</feature>
<evidence type="ECO:0000259" key="1">
    <source>
        <dbReference type="SMART" id="SM00507"/>
    </source>
</evidence>
<keyword evidence="2" id="KW-0540">Nuclease</keyword>
<gene>
    <name evidence="2" type="ORF">C7B65_04440</name>
</gene>
<dbReference type="OrthoDB" id="514018at2"/>
<proteinExistence type="predicted"/>
<dbReference type="Gene3D" id="1.10.30.50">
    <property type="match status" value="1"/>
</dbReference>
<reference evidence="2 3" key="2">
    <citation type="submission" date="2018-03" db="EMBL/GenBank/DDBJ databases">
        <title>The ancient ancestry and fast evolution of plastids.</title>
        <authorList>
            <person name="Moore K.R."/>
            <person name="Magnabosco C."/>
            <person name="Momper L."/>
            <person name="Gold D.A."/>
            <person name="Bosak T."/>
            <person name="Fournier G.P."/>
        </authorList>
    </citation>
    <scope>NUCLEOTIDE SEQUENCE [LARGE SCALE GENOMIC DNA]</scope>
    <source>
        <strain evidence="2 3">ULC007</strain>
    </source>
</reference>
<dbReference type="Proteomes" id="UP000238634">
    <property type="component" value="Unassembled WGS sequence"/>
</dbReference>
<keyword evidence="2" id="KW-0255">Endonuclease</keyword>
<dbReference type="InterPro" id="IPR052892">
    <property type="entry name" value="NA-targeting_endonuclease"/>
</dbReference>
<comment type="caution">
    <text evidence="2">The sequence shown here is derived from an EMBL/GenBank/DDBJ whole genome shotgun (WGS) entry which is preliminary data.</text>
</comment>
<dbReference type="PANTHER" id="PTHR33877">
    <property type="entry name" value="SLL1193 PROTEIN"/>
    <property type="match status" value="1"/>
</dbReference>
<dbReference type="SMART" id="SM00507">
    <property type="entry name" value="HNHc"/>
    <property type="match status" value="1"/>
</dbReference>
<dbReference type="GO" id="GO:0004519">
    <property type="term" value="F:endonuclease activity"/>
    <property type="evidence" value="ECO:0007669"/>
    <property type="project" value="UniProtKB-KW"/>
</dbReference>
<accession>A0A2T1DL22</accession>
<dbReference type="InterPro" id="IPR002711">
    <property type="entry name" value="HNH"/>
</dbReference>